<dbReference type="CDD" id="cd22157">
    <property type="entry name" value="F-box_AtFBW1-like"/>
    <property type="match status" value="1"/>
</dbReference>
<dbReference type="AlphaFoldDB" id="A0A2Z6MB00"/>
<dbReference type="InterPro" id="IPR001810">
    <property type="entry name" value="F-box_dom"/>
</dbReference>
<dbReference type="Pfam" id="PF07734">
    <property type="entry name" value="FBA_1"/>
    <property type="match status" value="1"/>
</dbReference>
<protein>
    <recommendedName>
        <fullName evidence="1">F-box domain-containing protein</fullName>
    </recommendedName>
</protein>
<dbReference type="EMBL" id="DF973386">
    <property type="protein sequence ID" value="GAU29011.1"/>
    <property type="molecule type" value="Genomic_DNA"/>
</dbReference>
<evidence type="ECO:0000313" key="2">
    <source>
        <dbReference type="EMBL" id="GAU29011.1"/>
    </source>
</evidence>
<proteinExistence type="predicted"/>
<organism evidence="2 3">
    <name type="scientific">Trifolium subterraneum</name>
    <name type="common">Subterranean clover</name>
    <dbReference type="NCBI Taxonomy" id="3900"/>
    <lineage>
        <taxon>Eukaryota</taxon>
        <taxon>Viridiplantae</taxon>
        <taxon>Streptophyta</taxon>
        <taxon>Embryophyta</taxon>
        <taxon>Tracheophyta</taxon>
        <taxon>Spermatophyta</taxon>
        <taxon>Magnoliopsida</taxon>
        <taxon>eudicotyledons</taxon>
        <taxon>Gunneridae</taxon>
        <taxon>Pentapetalae</taxon>
        <taxon>rosids</taxon>
        <taxon>fabids</taxon>
        <taxon>Fabales</taxon>
        <taxon>Fabaceae</taxon>
        <taxon>Papilionoideae</taxon>
        <taxon>50 kb inversion clade</taxon>
        <taxon>NPAAA clade</taxon>
        <taxon>Hologalegina</taxon>
        <taxon>IRL clade</taxon>
        <taxon>Trifolieae</taxon>
        <taxon>Trifolium</taxon>
    </lineage>
</organism>
<dbReference type="InterPro" id="IPR036047">
    <property type="entry name" value="F-box-like_dom_sf"/>
</dbReference>
<dbReference type="OrthoDB" id="1405100at2759"/>
<evidence type="ECO:0000313" key="3">
    <source>
        <dbReference type="Proteomes" id="UP000242715"/>
    </source>
</evidence>
<dbReference type="SMART" id="SM00256">
    <property type="entry name" value="FBOX"/>
    <property type="match status" value="1"/>
</dbReference>
<dbReference type="PROSITE" id="PS50181">
    <property type="entry name" value="FBOX"/>
    <property type="match status" value="1"/>
</dbReference>
<dbReference type="NCBIfam" id="TIGR01640">
    <property type="entry name" value="F_box_assoc_1"/>
    <property type="match status" value="1"/>
</dbReference>
<dbReference type="Gene3D" id="1.20.1280.50">
    <property type="match status" value="1"/>
</dbReference>
<evidence type="ECO:0000259" key="1">
    <source>
        <dbReference type="PROSITE" id="PS50181"/>
    </source>
</evidence>
<dbReference type="PANTHER" id="PTHR31672:SF13">
    <property type="entry name" value="F-BOX PROTEIN CPR30-LIKE"/>
    <property type="match status" value="1"/>
</dbReference>
<reference evidence="3" key="1">
    <citation type="journal article" date="2017" name="Front. Plant Sci.">
        <title>Climate Clever Clovers: New Paradigm to Reduce the Environmental Footprint of Ruminants by Breeding Low Methanogenic Forages Utilizing Haplotype Variation.</title>
        <authorList>
            <person name="Kaur P."/>
            <person name="Appels R."/>
            <person name="Bayer P.E."/>
            <person name="Keeble-Gagnere G."/>
            <person name="Wang J."/>
            <person name="Hirakawa H."/>
            <person name="Shirasawa K."/>
            <person name="Vercoe P."/>
            <person name="Stefanova K."/>
            <person name="Durmic Z."/>
            <person name="Nichols P."/>
            <person name="Revell C."/>
            <person name="Isobe S.N."/>
            <person name="Edwards D."/>
            <person name="Erskine W."/>
        </authorList>
    </citation>
    <scope>NUCLEOTIDE SEQUENCE [LARGE SCALE GENOMIC DNA]</scope>
    <source>
        <strain evidence="3">cv. Daliak</strain>
    </source>
</reference>
<dbReference type="Pfam" id="PF12937">
    <property type="entry name" value="F-box-like"/>
    <property type="match status" value="1"/>
</dbReference>
<accession>A0A2Z6MB00</accession>
<feature type="domain" description="F-box" evidence="1">
    <location>
        <begin position="1"/>
        <end position="45"/>
    </location>
</feature>
<dbReference type="Proteomes" id="UP000242715">
    <property type="component" value="Unassembled WGS sequence"/>
</dbReference>
<dbReference type="InterPro" id="IPR006527">
    <property type="entry name" value="F-box-assoc_dom_typ1"/>
</dbReference>
<gene>
    <name evidence="2" type="ORF">TSUD_165290</name>
</gene>
<dbReference type="InterPro" id="IPR017451">
    <property type="entry name" value="F-box-assoc_interact_dom"/>
</dbReference>
<dbReference type="SUPFAM" id="SSF81383">
    <property type="entry name" value="F-box domain"/>
    <property type="match status" value="1"/>
</dbReference>
<sequence>MLRVFLPDELITAVLSFLPVRSLIRLKCVCKSWKTLISDPMFVKLHLKRSARNKHIAIFSNEYKKCSNIKISHIPMHRLLENTSLTIANDPYFDDHGFMYPVGSYNGLLCLLTINNDEHSLYLWNPATRSLSIKIEFVHCDTVHPFIHWWNCGFGYDNSTGTYKIVTLCQWCKEVRVLSIGDNVWRNIQNFPDAHKCIGFSGVYVNGSLNWLIIPKQSQHEDGKTITINQFVIISLDLSTETYRQFLPLGFLIKCHVFGRSLLC</sequence>
<dbReference type="InterPro" id="IPR050796">
    <property type="entry name" value="SCF_F-box_component"/>
</dbReference>
<dbReference type="PANTHER" id="PTHR31672">
    <property type="entry name" value="BNACNNG10540D PROTEIN"/>
    <property type="match status" value="1"/>
</dbReference>
<name>A0A2Z6MB00_TRISU</name>
<keyword evidence="3" id="KW-1185">Reference proteome</keyword>